<evidence type="ECO:0000313" key="3">
    <source>
        <dbReference type="Proteomes" id="UP000238801"/>
    </source>
</evidence>
<dbReference type="AlphaFoldDB" id="A0A2T0X6Z4"/>
<dbReference type="OrthoDB" id="9766672at2"/>
<dbReference type="PROSITE" id="PS51724">
    <property type="entry name" value="SPOR"/>
    <property type="match status" value="1"/>
</dbReference>
<organism evidence="2 3">
    <name type="scientific">Hasllibacter halocynthiae</name>
    <dbReference type="NCBI Taxonomy" id="595589"/>
    <lineage>
        <taxon>Bacteria</taxon>
        <taxon>Pseudomonadati</taxon>
        <taxon>Pseudomonadota</taxon>
        <taxon>Alphaproteobacteria</taxon>
        <taxon>Rhodobacterales</taxon>
        <taxon>Roseobacteraceae</taxon>
        <taxon>Hasllibacter</taxon>
    </lineage>
</organism>
<dbReference type="SUPFAM" id="SSF110997">
    <property type="entry name" value="Sporulation related repeat"/>
    <property type="match status" value="1"/>
</dbReference>
<dbReference type="EMBL" id="PVTT01000001">
    <property type="protein sequence ID" value="PRY94706.1"/>
    <property type="molecule type" value="Genomic_DNA"/>
</dbReference>
<feature type="domain" description="SPOR" evidence="1">
    <location>
        <begin position="207"/>
        <end position="286"/>
    </location>
</feature>
<name>A0A2T0X6Z4_9RHOB</name>
<evidence type="ECO:0000313" key="2">
    <source>
        <dbReference type="EMBL" id="PRY94706.1"/>
    </source>
</evidence>
<dbReference type="PROSITE" id="PS51257">
    <property type="entry name" value="PROKAR_LIPOPROTEIN"/>
    <property type="match status" value="1"/>
</dbReference>
<dbReference type="GO" id="GO:0042834">
    <property type="term" value="F:peptidoglycan binding"/>
    <property type="evidence" value="ECO:0007669"/>
    <property type="project" value="InterPro"/>
</dbReference>
<protein>
    <submittedName>
        <fullName evidence="2">Sporulation related protein</fullName>
    </submittedName>
</protein>
<evidence type="ECO:0000259" key="1">
    <source>
        <dbReference type="PROSITE" id="PS51724"/>
    </source>
</evidence>
<dbReference type="RefSeq" id="WP_106159176.1">
    <property type="nucleotide sequence ID" value="NZ_PVTT01000001.1"/>
</dbReference>
<sequence>MDKTRRIWGALALAGLLAGCGEEGFKPSALLQGERAEAPATTVIEQRDVEAPEVFQVTEPAIWDGRPSLGGIWVAHPEVQEPERVIIRDTGSGRFVVGALFRRERLGPGPRLQISSEAAEALGLMGSVPATLEVTALRSEDVPVTVPAPAAGGLDAVTPIEATPLAGPDLENPSEDELREIALAGIEAPAAAVPPASDVIAAPAPDAVVPTRPFVQVAIFGDAANARRAEAALGGEGLPAAVREEAQGARTFFRVVIGPASSSQDLDRLLAEARRLGYRDAYAVRN</sequence>
<keyword evidence="3" id="KW-1185">Reference proteome</keyword>
<accession>A0A2T0X6Z4</accession>
<dbReference type="Proteomes" id="UP000238801">
    <property type="component" value="Unassembled WGS sequence"/>
</dbReference>
<dbReference type="InterPro" id="IPR007730">
    <property type="entry name" value="SPOR-like_dom"/>
</dbReference>
<dbReference type="InterPro" id="IPR036680">
    <property type="entry name" value="SPOR-like_sf"/>
</dbReference>
<gene>
    <name evidence="2" type="ORF">BCF33_0301</name>
</gene>
<proteinExistence type="predicted"/>
<comment type="caution">
    <text evidence="2">The sequence shown here is derived from an EMBL/GenBank/DDBJ whole genome shotgun (WGS) entry which is preliminary data.</text>
</comment>
<dbReference type="Gene3D" id="3.30.70.1070">
    <property type="entry name" value="Sporulation related repeat"/>
    <property type="match status" value="1"/>
</dbReference>
<reference evidence="2 3" key="1">
    <citation type="submission" date="2018-03" db="EMBL/GenBank/DDBJ databases">
        <title>Genomic Encyclopedia of Archaeal and Bacterial Type Strains, Phase II (KMG-II): from individual species to whole genera.</title>
        <authorList>
            <person name="Goeker M."/>
        </authorList>
    </citation>
    <scope>NUCLEOTIDE SEQUENCE [LARGE SCALE GENOMIC DNA]</scope>
    <source>
        <strain evidence="2 3">DSM 29318</strain>
    </source>
</reference>
<dbReference type="Pfam" id="PF05036">
    <property type="entry name" value="SPOR"/>
    <property type="match status" value="1"/>
</dbReference>